<evidence type="ECO:0000313" key="1">
    <source>
        <dbReference type="EMBL" id="TDQ36525.1"/>
    </source>
</evidence>
<evidence type="ECO:0000313" key="2">
    <source>
        <dbReference type="Proteomes" id="UP000294575"/>
    </source>
</evidence>
<organism evidence="1 2">
    <name type="scientific">Thiopseudomonas denitrificans</name>
    <dbReference type="NCBI Taxonomy" id="1501432"/>
    <lineage>
        <taxon>Bacteria</taxon>
        <taxon>Pseudomonadati</taxon>
        <taxon>Pseudomonadota</taxon>
        <taxon>Gammaproteobacteria</taxon>
        <taxon>Pseudomonadales</taxon>
        <taxon>Pseudomonadaceae</taxon>
        <taxon>Thiopseudomonas</taxon>
    </lineage>
</organism>
<dbReference type="Gene3D" id="2.10.70.10">
    <property type="entry name" value="Complement Module, domain 1"/>
    <property type="match status" value="1"/>
</dbReference>
<protein>
    <submittedName>
        <fullName evidence="1">Hemin uptake protein HemP</fullName>
    </submittedName>
</protein>
<name>A0A4R6TXD1_9GAMM</name>
<comment type="caution">
    <text evidence="1">The sequence shown here is derived from an EMBL/GenBank/DDBJ whole genome shotgun (WGS) entry which is preliminary data.</text>
</comment>
<dbReference type="EMBL" id="SNYK01000012">
    <property type="protein sequence ID" value="TDQ36525.1"/>
    <property type="molecule type" value="Genomic_DNA"/>
</dbReference>
<sequence>MCQNDVRGLLRTLAQPGNSQHGACSGLQSRRVLTSNELLGEEGELIIVHNDCRYSLRLTRQNKLILTK</sequence>
<dbReference type="Pfam" id="PF10636">
    <property type="entry name" value="hemP"/>
    <property type="match status" value="1"/>
</dbReference>
<dbReference type="RefSeq" id="WP_101496065.1">
    <property type="nucleotide sequence ID" value="NZ_LNJZ01000003.1"/>
</dbReference>
<dbReference type="Proteomes" id="UP000294575">
    <property type="component" value="Unassembled WGS sequence"/>
</dbReference>
<gene>
    <name evidence="1" type="ORF">DFQ45_11272</name>
</gene>
<accession>A0A4R6TXD1</accession>
<keyword evidence="2" id="KW-1185">Reference proteome</keyword>
<dbReference type="AlphaFoldDB" id="A0A4R6TXD1"/>
<reference evidence="1 2" key="1">
    <citation type="submission" date="2019-03" db="EMBL/GenBank/DDBJ databases">
        <title>Genomic Encyclopedia of Type Strains, Phase IV (KMG-IV): sequencing the most valuable type-strain genomes for metagenomic binning, comparative biology and taxonomic classification.</title>
        <authorList>
            <person name="Goeker M."/>
        </authorList>
    </citation>
    <scope>NUCLEOTIDE SEQUENCE [LARGE SCALE GENOMIC DNA]</scope>
    <source>
        <strain evidence="1 2">DSM 28679</strain>
    </source>
</reference>
<proteinExistence type="predicted"/>
<dbReference type="InterPro" id="IPR019600">
    <property type="entry name" value="Hemin_uptake_protein_HemP"/>
</dbReference>